<dbReference type="AlphaFoldDB" id="A0A174C6W8"/>
<accession>A0A174C6W8</accession>
<dbReference type="InterPro" id="IPR007074">
    <property type="entry name" value="LicD/FKTN/FKRP_NTP_transf"/>
</dbReference>
<gene>
    <name evidence="2" type="ORF">ERS852397_01340</name>
</gene>
<dbReference type="PANTHER" id="PTHR43404:SF2">
    <property type="entry name" value="LIPOPOLYSACCHARIDE CHOLINEPHOSPHOTRANSFERASE LICD"/>
    <property type="match status" value="1"/>
</dbReference>
<dbReference type="GO" id="GO:0016740">
    <property type="term" value="F:transferase activity"/>
    <property type="evidence" value="ECO:0007669"/>
    <property type="project" value="UniProtKB-KW"/>
</dbReference>
<reference evidence="2 3" key="1">
    <citation type="submission" date="2015-09" db="EMBL/GenBank/DDBJ databases">
        <authorList>
            <consortium name="Pathogen Informatics"/>
        </authorList>
    </citation>
    <scope>NUCLEOTIDE SEQUENCE [LARGE SCALE GENOMIC DNA]</scope>
    <source>
        <strain evidence="2 3">2789STDY5608840</strain>
    </source>
</reference>
<dbReference type="Pfam" id="PF04991">
    <property type="entry name" value="LicD"/>
    <property type="match status" value="1"/>
</dbReference>
<proteinExistence type="predicted"/>
<name>A0A174C6W8_9BACE</name>
<keyword evidence="2" id="KW-0808">Transferase</keyword>
<dbReference type="PANTHER" id="PTHR43404">
    <property type="entry name" value="LIPOPOLYSACCHARIDE CHOLINEPHOSPHOTRANSFERASE LICD"/>
    <property type="match status" value="1"/>
</dbReference>
<evidence type="ECO:0000259" key="1">
    <source>
        <dbReference type="Pfam" id="PF04991"/>
    </source>
</evidence>
<dbReference type="Proteomes" id="UP000095517">
    <property type="component" value="Unassembled WGS sequence"/>
</dbReference>
<dbReference type="GO" id="GO:0009100">
    <property type="term" value="P:glycoprotein metabolic process"/>
    <property type="evidence" value="ECO:0007669"/>
    <property type="project" value="UniProtKB-ARBA"/>
</dbReference>
<evidence type="ECO:0000313" key="2">
    <source>
        <dbReference type="EMBL" id="CUO09202.1"/>
    </source>
</evidence>
<dbReference type="EC" id="2.7.8.-" evidence="2"/>
<feature type="domain" description="LicD/FKTN/FKRP nucleotidyltransferase" evidence="1">
    <location>
        <begin position="23"/>
        <end position="235"/>
    </location>
</feature>
<sequence>MDTEVRKIQKKCLEILDIVDGICHKYGIKYSLCGGSVVGAYLHNACLPWDDDIDLMMTRDNYNCFIQVAKSELPEGFSIHNYQTGTDFDTPFTKIMNDHTTIVQQDGCVSGVFLDITVYDRIPTNFLASMSTFLWKVSQVVMIGKVEPTNLQQRLRNLMLSTVFRSKRLYLKFFQLVVELSSKSSSKYTYSELFGAYANTTRFAPEIFENYVMVRFEEREYMIVRDMYEYLHTRYNRTDFREPKEKQFAPHYQYVNFELPYKEYLSKSKRE</sequence>
<dbReference type="InterPro" id="IPR052942">
    <property type="entry name" value="LPS_cholinephosphotransferase"/>
</dbReference>
<dbReference type="EMBL" id="CYZH01000006">
    <property type="protein sequence ID" value="CUO09202.1"/>
    <property type="molecule type" value="Genomic_DNA"/>
</dbReference>
<dbReference type="RefSeq" id="WP_055278731.1">
    <property type="nucleotide sequence ID" value="NZ_CABIXA010000006.1"/>
</dbReference>
<organism evidence="2 3">
    <name type="scientific">Bacteroides finegoldii</name>
    <dbReference type="NCBI Taxonomy" id="338188"/>
    <lineage>
        <taxon>Bacteria</taxon>
        <taxon>Pseudomonadati</taxon>
        <taxon>Bacteroidota</taxon>
        <taxon>Bacteroidia</taxon>
        <taxon>Bacteroidales</taxon>
        <taxon>Bacteroidaceae</taxon>
        <taxon>Bacteroides</taxon>
    </lineage>
</organism>
<evidence type="ECO:0000313" key="3">
    <source>
        <dbReference type="Proteomes" id="UP000095517"/>
    </source>
</evidence>
<protein>
    <submittedName>
        <fullName evidence="2">LPS biosynthesis protein</fullName>
        <ecNumber evidence="2">2.7.8.-</ecNumber>
    </submittedName>
</protein>
<dbReference type="STRING" id="338188.ERS852397_01340"/>